<dbReference type="AlphaFoldDB" id="A0A5B6VW28"/>
<keyword evidence="1" id="KW-0808">Transferase</keyword>
<dbReference type="OrthoDB" id="1099795at2759"/>
<name>A0A5B6VW28_9ROSI</name>
<protein>
    <submittedName>
        <fullName evidence="1">RNA-directed DNA polymerase-like protein</fullName>
    </submittedName>
</protein>
<gene>
    <name evidence="1" type="ORF">EPI10_024124</name>
</gene>
<evidence type="ECO:0000313" key="2">
    <source>
        <dbReference type="Proteomes" id="UP000325315"/>
    </source>
</evidence>
<sequence>MFFLRSCEIYHQNEKFNLDYSDIDCSILNGSNRTKRSHLDMFSFKSELCLKKVKFLGQEILAKRIRVDPSKISTILYWKPQRMFLRRTIS</sequence>
<evidence type="ECO:0000313" key="1">
    <source>
        <dbReference type="EMBL" id="KAA3473769.1"/>
    </source>
</evidence>
<dbReference type="GO" id="GO:0003964">
    <property type="term" value="F:RNA-directed DNA polymerase activity"/>
    <property type="evidence" value="ECO:0007669"/>
    <property type="project" value="UniProtKB-KW"/>
</dbReference>
<organism evidence="1 2">
    <name type="scientific">Gossypium australe</name>
    <dbReference type="NCBI Taxonomy" id="47621"/>
    <lineage>
        <taxon>Eukaryota</taxon>
        <taxon>Viridiplantae</taxon>
        <taxon>Streptophyta</taxon>
        <taxon>Embryophyta</taxon>
        <taxon>Tracheophyta</taxon>
        <taxon>Spermatophyta</taxon>
        <taxon>Magnoliopsida</taxon>
        <taxon>eudicotyledons</taxon>
        <taxon>Gunneridae</taxon>
        <taxon>Pentapetalae</taxon>
        <taxon>rosids</taxon>
        <taxon>malvids</taxon>
        <taxon>Malvales</taxon>
        <taxon>Malvaceae</taxon>
        <taxon>Malvoideae</taxon>
        <taxon>Gossypium</taxon>
    </lineage>
</organism>
<comment type="caution">
    <text evidence="1">The sequence shown here is derived from an EMBL/GenBank/DDBJ whole genome shotgun (WGS) entry which is preliminary data.</text>
</comment>
<reference evidence="2" key="1">
    <citation type="journal article" date="2019" name="Plant Biotechnol. J.">
        <title>Genome sequencing of the Australian wild diploid species Gossypium australe highlights disease resistance and delayed gland morphogenesis.</title>
        <authorList>
            <person name="Cai Y."/>
            <person name="Cai X."/>
            <person name="Wang Q."/>
            <person name="Wang P."/>
            <person name="Zhang Y."/>
            <person name="Cai C."/>
            <person name="Xu Y."/>
            <person name="Wang K."/>
            <person name="Zhou Z."/>
            <person name="Wang C."/>
            <person name="Geng S."/>
            <person name="Li B."/>
            <person name="Dong Q."/>
            <person name="Hou Y."/>
            <person name="Wang H."/>
            <person name="Ai P."/>
            <person name="Liu Z."/>
            <person name="Yi F."/>
            <person name="Sun M."/>
            <person name="An G."/>
            <person name="Cheng J."/>
            <person name="Zhang Y."/>
            <person name="Shi Q."/>
            <person name="Xie Y."/>
            <person name="Shi X."/>
            <person name="Chang Y."/>
            <person name="Huang F."/>
            <person name="Chen Y."/>
            <person name="Hong S."/>
            <person name="Mi L."/>
            <person name="Sun Q."/>
            <person name="Zhang L."/>
            <person name="Zhou B."/>
            <person name="Peng R."/>
            <person name="Zhang X."/>
            <person name="Liu F."/>
        </authorList>
    </citation>
    <scope>NUCLEOTIDE SEQUENCE [LARGE SCALE GENOMIC DNA]</scope>
    <source>
        <strain evidence="2">cv. PA1801</strain>
    </source>
</reference>
<keyword evidence="1" id="KW-0695">RNA-directed DNA polymerase</keyword>
<proteinExistence type="predicted"/>
<dbReference type="EMBL" id="SMMG02000005">
    <property type="protein sequence ID" value="KAA3473769.1"/>
    <property type="molecule type" value="Genomic_DNA"/>
</dbReference>
<keyword evidence="2" id="KW-1185">Reference proteome</keyword>
<dbReference type="Proteomes" id="UP000325315">
    <property type="component" value="Unassembled WGS sequence"/>
</dbReference>
<keyword evidence="1" id="KW-0548">Nucleotidyltransferase</keyword>
<accession>A0A5B6VW28</accession>